<dbReference type="EMBL" id="MNCJ02000316">
    <property type="protein sequence ID" value="KAF5823725.1"/>
    <property type="molecule type" value="Genomic_DNA"/>
</dbReference>
<organism evidence="1 2">
    <name type="scientific">Helianthus annuus</name>
    <name type="common">Common sunflower</name>
    <dbReference type="NCBI Taxonomy" id="4232"/>
    <lineage>
        <taxon>Eukaryota</taxon>
        <taxon>Viridiplantae</taxon>
        <taxon>Streptophyta</taxon>
        <taxon>Embryophyta</taxon>
        <taxon>Tracheophyta</taxon>
        <taxon>Spermatophyta</taxon>
        <taxon>Magnoliopsida</taxon>
        <taxon>eudicotyledons</taxon>
        <taxon>Gunneridae</taxon>
        <taxon>Pentapetalae</taxon>
        <taxon>asterids</taxon>
        <taxon>campanulids</taxon>
        <taxon>Asterales</taxon>
        <taxon>Asteraceae</taxon>
        <taxon>Asteroideae</taxon>
        <taxon>Heliantheae alliance</taxon>
        <taxon>Heliantheae</taxon>
        <taxon>Helianthus</taxon>
    </lineage>
</organism>
<dbReference type="AlphaFoldDB" id="A0A9K3JY99"/>
<comment type="caution">
    <text evidence="1">The sequence shown here is derived from an EMBL/GenBank/DDBJ whole genome shotgun (WGS) entry which is preliminary data.</text>
</comment>
<dbReference type="Proteomes" id="UP000215914">
    <property type="component" value="Unassembled WGS sequence"/>
</dbReference>
<dbReference type="Gramene" id="mRNA:HanXRQr2_Chr01g0041411">
    <property type="protein sequence ID" value="mRNA:HanXRQr2_Chr01g0041411"/>
    <property type="gene ID" value="HanXRQr2_Chr01g0041411"/>
</dbReference>
<sequence length="41" mass="5180">MNPFWRYRLRPYSILHSVCVHDNLRQFCSFWWACHAQSYIF</sequence>
<gene>
    <name evidence="1" type="ORF">HanXRQr2_Chr01g0041411</name>
</gene>
<evidence type="ECO:0000313" key="1">
    <source>
        <dbReference type="EMBL" id="KAF5823725.1"/>
    </source>
</evidence>
<keyword evidence="2" id="KW-1185">Reference proteome</keyword>
<name>A0A9K3JY99_HELAN</name>
<reference evidence="1" key="1">
    <citation type="journal article" date="2017" name="Nature">
        <title>The sunflower genome provides insights into oil metabolism, flowering and Asterid evolution.</title>
        <authorList>
            <person name="Badouin H."/>
            <person name="Gouzy J."/>
            <person name="Grassa C.J."/>
            <person name="Murat F."/>
            <person name="Staton S.E."/>
            <person name="Cottret L."/>
            <person name="Lelandais-Briere C."/>
            <person name="Owens G.L."/>
            <person name="Carrere S."/>
            <person name="Mayjonade B."/>
            <person name="Legrand L."/>
            <person name="Gill N."/>
            <person name="Kane N.C."/>
            <person name="Bowers J.E."/>
            <person name="Hubner S."/>
            <person name="Bellec A."/>
            <person name="Berard A."/>
            <person name="Berges H."/>
            <person name="Blanchet N."/>
            <person name="Boniface M.C."/>
            <person name="Brunel D."/>
            <person name="Catrice O."/>
            <person name="Chaidir N."/>
            <person name="Claudel C."/>
            <person name="Donnadieu C."/>
            <person name="Faraut T."/>
            <person name="Fievet G."/>
            <person name="Helmstetter N."/>
            <person name="King M."/>
            <person name="Knapp S.J."/>
            <person name="Lai Z."/>
            <person name="Le Paslier M.C."/>
            <person name="Lippi Y."/>
            <person name="Lorenzon L."/>
            <person name="Mandel J.R."/>
            <person name="Marage G."/>
            <person name="Marchand G."/>
            <person name="Marquand E."/>
            <person name="Bret-Mestries E."/>
            <person name="Morien E."/>
            <person name="Nambeesan S."/>
            <person name="Nguyen T."/>
            <person name="Pegot-Espagnet P."/>
            <person name="Pouilly N."/>
            <person name="Raftis F."/>
            <person name="Sallet E."/>
            <person name="Schiex T."/>
            <person name="Thomas J."/>
            <person name="Vandecasteele C."/>
            <person name="Vares D."/>
            <person name="Vear F."/>
            <person name="Vautrin S."/>
            <person name="Crespi M."/>
            <person name="Mangin B."/>
            <person name="Burke J.M."/>
            <person name="Salse J."/>
            <person name="Munos S."/>
            <person name="Vincourt P."/>
            <person name="Rieseberg L.H."/>
            <person name="Langlade N.B."/>
        </authorList>
    </citation>
    <scope>NUCLEOTIDE SEQUENCE</scope>
    <source>
        <tissue evidence="1">Leaves</tissue>
    </source>
</reference>
<accession>A0A9K3JY99</accession>
<proteinExistence type="predicted"/>
<protein>
    <submittedName>
        <fullName evidence="1">Uncharacterized protein</fullName>
    </submittedName>
</protein>
<evidence type="ECO:0000313" key="2">
    <source>
        <dbReference type="Proteomes" id="UP000215914"/>
    </source>
</evidence>
<reference evidence="1" key="2">
    <citation type="submission" date="2020-06" db="EMBL/GenBank/DDBJ databases">
        <title>Helianthus annuus Genome sequencing and assembly Release 2.</title>
        <authorList>
            <person name="Gouzy J."/>
            <person name="Langlade N."/>
            <person name="Munos S."/>
        </authorList>
    </citation>
    <scope>NUCLEOTIDE SEQUENCE</scope>
    <source>
        <tissue evidence="1">Leaves</tissue>
    </source>
</reference>